<dbReference type="SUPFAM" id="SSF56112">
    <property type="entry name" value="Protein kinase-like (PK-like)"/>
    <property type="match status" value="1"/>
</dbReference>
<dbReference type="AlphaFoldDB" id="A0A7W9HUW9"/>
<evidence type="ECO:0000259" key="2">
    <source>
        <dbReference type="PROSITE" id="PS50011"/>
    </source>
</evidence>
<proteinExistence type="predicted"/>
<dbReference type="Pfam" id="PF00069">
    <property type="entry name" value="Pkinase"/>
    <property type="match status" value="1"/>
</dbReference>
<gene>
    <name evidence="3" type="ORF">F4560_008735</name>
</gene>
<dbReference type="InterPro" id="IPR017441">
    <property type="entry name" value="Protein_kinase_ATP_BS"/>
</dbReference>
<name>A0A7W9HUW9_9PSEU</name>
<keyword evidence="1" id="KW-0547">Nucleotide-binding</keyword>
<protein>
    <submittedName>
        <fullName evidence="3">Serine/threonine-protein kinase</fullName>
        <ecNumber evidence="3">2.7.11.1</ecNumber>
    </submittedName>
</protein>
<dbReference type="PANTHER" id="PTHR24361">
    <property type="entry name" value="MITOGEN-ACTIVATED KINASE KINASE KINASE"/>
    <property type="match status" value="1"/>
</dbReference>
<keyword evidence="3" id="KW-0808">Transferase</keyword>
<dbReference type="RefSeq" id="WP_184928791.1">
    <property type="nucleotide sequence ID" value="NZ_JACHMO010000001.1"/>
</dbReference>
<keyword evidence="1" id="KW-0067">ATP-binding</keyword>
<dbReference type="EMBL" id="JACHMO010000001">
    <property type="protein sequence ID" value="MBB5808967.1"/>
    <property type="molecule type" value="Genomic_DNA"/>
</dbReference>
<accession>A0A7W9HUW9</accession>
<dbReference type="PROSITE" id="PS00107">
    <property type="entry name" value="PROTEIN_KINASE_ATP"/>
    <property type="match status" value="1"/>
</dbReference>
<evidence type="ECO:0000313" key="4">
    <source>
        <dbReference type="Proteomes" id="UP000552097"/>
    </source>
</evidence>
<dbReference type="Proteomes" id="UP000552097">
    <property type="component" value="Unassembled WGS sequence"/>
</dbReference>
<dbReference type="InterPro" id="IPR053235">
    <property type="entry name" value="Ser_Thr_kinase"/>
</dbReference>
<comment type="caution">
    <text evidence="3">The sequence shown here is derived from an EMBL/GenBank/DDBJ whole genome shotgun (WGS) entry which is preliminary data.</text>
</comment>
<dbReference type="Gene3D" id="3.30.200.20">
    <property type="entry name" value="Phosphorylase Kinase, domain 1"/>
    <property type="match status" value="1"/>
</dbReference>
<dbReference type="PROSITE" id="PS50011">
    <property type="entry name" value="PROTEIN_KINASE_DOM"/>
    <property type="match status" value="1"/>
</dbReference>
<keyword evidence="4" id="KW-1185">Reference proteome</keyword>
<organism evidence="3 4">
    <name type="scientific">Saccharothrix ecbatanensis</name>
    <dbReference type="NCBI Taxonomy" id="1105145"/>
    <lineage>
        <taxon>Bacteria</taxon>
        <taxon>Bacillati</taxon>
        <taxon>Actinomycetota</taxon>
        <taxon>Actinomycetes</taxon>
        <taxon>Pseudonocardiales</taxon>
        <taxon>Pseudonocardiaceae</taxon>
        <taxon>Saccharothrix</taxon>
    </lineage>
</organism>
<reference evidence="3 4" key="1">
    <citation type="submission" date="2020-08" db="EMBL/GenBank/DDBJ databases">
        <title>Sequencing the genomes of 1000 actinobacteria strains.</title>
        <authorList>
            <person name="Klenk H.-P."/>
        </authorList>
    </citation>
    <scope>NUCLEOTIDE SEQUENCE [LARGE SCALE GENOMIC DNA]</scope>
    <source>
        <strain evidence="3 4">DSM 45486</strain>
    </source>
</reference>
<dbReference type="Gene3D" id="1.10.510.10">
    <property type="entry name" value="Transferase(Phosphotransferase) domain 1"/>
    <property type="match status" value="1"/>
</dbReference>
<feature type="binding site" evidence="1">
    <location>
        <position position="40"/>
    </location>
    <ligand>
        <name>ATP</name>
        <dbReference type="ChEBI" id="CHEBI:30616"/>
    </ligand>
</feature>
<evidence type="ECO:0000313" key="3">
    <source>
        <dbReference type="EMBL" id="MBB5808967.1"/>
    </source>
</evidence>
<dbReference type="InterPro" id="IPR000719">
    <property type="entry name" value="Prot_kinase_dom"/>
</dbReference>
<sequence length="296" mass="32971">MRRGDVVAKRYVIDRPLGGGSFGTAFAAYDTRLDRQVAIKFQHPRTFESNAGFESNKMGFKEEARILKHYKGSRGIPEYFDIARHNEGWVIVMELVEGVTVERYASVSHGPMEQDIAVSIVTQVAETVSLLHEAGYVHRDVKPGNAMIDHNGDVYVIDFGSTWVAGRKPPLREGTDGFAAPEQAMPLRIGTSADVFSIGCILVKLLTLHLPYPDDYLTRARKRRLPPPEPDLTHVPAPLAPVVLDMIHWEPRLRIQTAAEVVDRLRPFRPAAGSPPNPKLIGADPTMRYRCSVAVR</sequence>
<dbReference type="InterPro" id="IPR011009">
    <property type="entry name" value="Kinase-like_dom_sf"/>
</dbReference>
<keyword evidence="3" id="KW-0418">Kinase</keyword>
<dbReference type="GO" id="GO:0005524">
    <property type="term" value="F:ATP binding"/>
    <property type="evidence" value="ECO:0007669"/>
    <property type="project" value="UniProtKB-UniRule"/>
</dbReference>
<dbReference type="GO" id="GO:0005737">
    <property type="term" value="C:cytoplasm"/>
    <property type="evidence" value="ECO:0007669"/>
    <property type="project" value="TreeGrafter"/>
</dbReference>
<dbReference type="SMART" id="SM00220">
    <property type="entry name" value="S_TKc"/>
    <property type="match status" value="1"/>
</dbReference>
<feature type="domain" description="Protein kinase" evidence="2">
    <location>
        <begin position="11"/>
        <end position="269"/>
    </location>
</feature>
<dbReference type="GO" id="GO:0004674">
    <property type="term" value="F:protein serine/threonine kinase activity"/>
    <property type="evidence" value="ECO:0007669"/>
    <property type="project" value="UniProtKB-EC"/>
</dbReference>
<evidence type="ECO:0000256" key="1">
    <source>
        <dbReference type="PROSITE-ProRule" id="PRU10141"/>
    </source>
</evidence>
<dbReference type="EC" id="2.7.11.1" evidence="3"/>
<dbReference type="CDD" id="cd14014">
    <property type="entry name" value="STKc_PknB_like"/>
    <property type="match status" value="1"/>
</dbReference>